<proteinExistence type="predicted"/>
<keyword evidence="1" id="KW-0560">Oxidoreductase</keyword>
<sequence>MPPDHRRVMRQFVTGVCVAATYTDEPTGRRHDAVTVNSFTSLSLDPPLVALSLRHESRFLAAILASRHFAVSILSGQHEEIARTFAQDQDARARAVTSMGRPGRASGALLLDGPGWIECRLDRRISVGDHTMIVGEVLATGLGDNDGPLIFVEGEFRSLEVAKP</sequence>
<evidence type="ECO:0000256" key="1">
    <source>
        <dbReference type="ARBA" id="ARBA00023002"/>
    </source>
</evidence>
<dbReference type="InterPro" id="IPR050268">
    <property type="entry name" value="NADH-dep_flavin_reductase"/>
</dbReference>
<reference evidence="3 4" key="1">
    <citation type="submission" date="2021-03" db="EMBL/GenBank/DDBJ databases">
        <title>Glycomyces sp. nov., a novel actinomycete isolated from soil.</title>
        <authorList>
            <person name="Yang X."/>
            <person name="Xu X."/>
        </authorList>
    </citation>
    <scope>NUCLEOTIDE SEQUENCE [LARGE SCALE GENOMIC DNA]</scope>
    <source>
        <strain evidence="3 4">NEAU-S30</strain>
    </source>
</reference>
<gene>
    <name evidence="3" type="ORF">J5V16_04530</name>
</gene>
<dbReference type="Proteomes" id="UP000681341">
    <property type="component" value="Unassembled WGS sequence"/>
</dbReference>
<protein>
    <submittedName>
        <fullName evidence="3">Flavin reductase family protein</fullName>
    </submittedName>
</protein>
<keyword evidence="4" id="KW-1185">Reference proteome</keyword>
<dbReference type="SMART" id="SM00903">
    <property type="entry name" value="Flavin_Reduct"/>
    <property type="match status" value="1"/>
</dbReference>
<evidence type="ECO:0000259" key="2">
    <source>
        <dbReference type="SMART" id="SM00903"/>
    </source>
</evidence>
<dbReference type="SUPFAM" id="SSF50475">
    <property type="entry name" value="FMN-binding split barrel"/>
    <property type="match status" value="1"/>
</dbReference>
<dbReference type="PANTHER" id="PTHR30466:SF1">
    <property type="entry name" value="FMN REDUCTASE (NADH) RUTF"/>
    <property type="match status" value="1"/>
</dbReference>
<organism evidence="3 4">
    <name type="scientific">Glycomyces niveus</name>
    <dbReference type="NCBI Taxonomy" id="2820287"/>
    <lineage>
        <taxon>Bacteria</taxon>
        <taxon>Bacillati</taxon>
        <taxon>Actinomycetota</taxon>
        <taxon>Actinomycetes</taxon>
        <taxon>Glycomycetales</taxon>
        <taxon>Glycomycetaceae</taxon>
        <taxon>Glycomyces</taxon>
    </lineage>
</organism>
<evidence type="ECO:0000313" key="3">
    <source>
        <dbReference type="EMBL" id="MBO3732078.1"/>
    </source>
</evidence>
<dbReference type="InterPro" id="IPR002563">
    <property type="entry name" value="Flavin_Rdtase-like_dom"/>
</dbReference>
<dbReference type="EMBL" id="JAGFNP010000002">
    <property type="protein sequence ID" value="MBO3732078.1"/>
    <property type="molecule type" value="Genomic_DNA"/>
</dbReference>
<comment type="caution">
    <text evidence="3">The sequence shown here is derived from an EMBL/GenBank/DDBJ whole genome shotgun (WGS) entry which is preliminary data.</text>
</comment>
<dbReference type="InterPro" id="IPR012349">
    <property type="entry name" value="Split_barrel_FMN-bd"/>
</dbReference>
<dbReference type="RefSeq" id="WP_208494867.1">
    <property type="nucleotide sequence ID" value="NZ_JAGFNP010000002.1"/>
</dbReference>
<dbReference type="Gene3D" id="2.30.110.10">
    <property type="entry name" value="Electron Transport, Fmn-binding Protein, Chain A"/>
    <property type="match status" value="1"/>
</dbReference>
<feature type="domain" description="Flavin reductase like" evidence="2">
    <location>
        <begin position="9"/>
        <end position="158"/>
    </location>
</feature>
<dbReference type="Pfam" id="PF01613">
    <property type="entry name" value="Flavin_Reduct"/>
    <property type="match status" value="1"/>
</dbReference>
<evidence type="ECO:0000313" key="4">
    <source>
        <dbReference type="Proteomes" id="UP000681341"/>
    </source>
</evidence>
<dbReference type="PANTHER" id="PTHR30466">
    <property type="entry name" value="FLAVIN REDUCTASE"/>
    <property type="match status" value="1"/>
</dbReference>
<accession>A0ABS3U2U6</accession>
<name>A0ABS3U2U6_9ACTN</name>